<organism evidence="1 2">
    <name type="scientific">Meishania litoralis</name>
    <dbReference type="NCBI Taxonomy" id="3434685"/>
    <lineage>
        <taxon>Bacteria</taxon>
        <taxon>Pseudomonadati</taxon>
        <taxon>Bacteroidota</taxon>
        <taxon>Flavobacteriia</taxon>
        <taxon>Flavobacteriales</taxon>
        <taxon>Flavobacteriaceae</taxon>
        <taxon>Meishania</taxon>
    </lineage>
</organism>
<comment type="caution">
    <text evidence="1">The sequence shown here is derived from an EMBL/GenBank/DDBJ whole genome shotgun (WGS) entry which is preliminary data.</text>
</comment>
<reference evidence="1" key="1">
    <citation type="submission" date="2024-09" db="EMBL/GenBank/DDBJ databases">
        <authorList>
            <person name="Liu J."/>
        </authorList>
    </citation>
    <scope>NUCLEOTIDE SEQUENCE</scope>
    <source>
        <strain evidence="1">NBU2967</strain>
    </source>
</reference>
<keyword evidence="2" id="KW-1185">Reference proteome</keyword>
<name>A0ACC7LM36_9FLAO</name>
<evidence type="ECO:0000313" key="1">
    <source>
        <dbReference type="EMBL" id="MFH6604669.1"/>
    </source>
</evidence>
<dbReference type="Proteomes" id="UP001595191">
    <property type="component" value="Unassembled WGS sequence"/>
</dbReference>
<accession>A0ACC7LM36</accession>
<dbReference type="EMBL" id="JBHFPV010000004">
    <property type="protein sequence ID" value="MFH6604669.1"/>
    <property type="molecule type" value="Genomic_DNA"/>
</dbReference>
<protein>
    <submittedName>
        <fullName evidence="1">Ribulose-phosphate 3-epimerase</fullName>
        <ecNumber evidence="1">5.1.3.1</ecNumber>
    </submittedName>
</protein>
<keyword evidence="1" id="KW-0413">Isomerase</keyword>
<evidence type="ECO:0000313" key="2">
    <source>
        <dbReference type="Proteomes" id="UP001595191"/>
    </source>
</evidence>
<gene>
    <name evidence="1" type="primary">rpe</name>
    <name evidence="1" type="ORF">ACEZ3G_14365</name>
</gene>
<proteinExistence type="predicted"/>
<sequence length="219" mass="23991">MSTIKIAPSLLAADFGNLQRDVEMVENSMADWHHLDIMDGVFVPNISYGMPVMKAIGEHAVKPLDVHLMIIDPDRYIKTFAELGAHVLTVHYEACTHLHKSLQAIKSEGMKAGVALNPHTNINVLEDTINDIDLVCMMSVNPGFGGQSFIENTYKKVRDLKALIQHKRAKTLIEVDGGVTSKNAKALINAGADVLVAGSFVFKSENPTLTIQELKEITS</sequence>
<dbReference type="EC" id="5.1.3.1" evidence="1"/>